<dbReference type="InterPro" id="IPR011993">
    <property type="entry name" value="PH-like_dom_sf"/>
</dbReference>
<accession>A0A3R6Z1Y2</accession>
<dbReference type="PANTHER" id="PTHR14336">
    <property type="entry name" value="TANDEM PH DOMAIN CONTAINING PROTEIN"/>
    <property type="match status" value="1"/>
</dbReference>
<keyword evidence="3" id="KW-1185">Reference proteome</keyword>
<dbReference type="SMART" id="SM00233">
    <property type="entry name" value="PH"/>
    <property type="match status" value="1"/>
</dbReference>
<dbReference type="VEuPathDB" id="FungiDB:H310_01094"/>
<dbReference type="PANTHER" id="PTHR14336:SF8">
    <property type="entry name" value="PROTEIN OPY1"/>
    <property type="match status" value="1"/>
</dbReference>
<dbReference type="SUPFAM" id="SSF50729">
    <property type="entry name" value="PH domain-like"/>
    <property type="match status" value="1"/>
</dbReference>
<dbReference type="EMBL" id="QUSY01000167">
    <property type="protein sequence ID" value="RHY32027.1"/>
    <property type="molecule type" value="Genomic_DNA"/>
</dbReference>
<dbReference type="AlphaFoldDB" id="A0A3R6Z1Y2"/>
<dbReference type="Pfam" id="PF00169">
    <property type="entry name" value="PH"/>
    <property type="match status" value="1"/>
</dbReference>
<organism evidence="2 3">
    <name type="scientific">Aphanomyces invadans</name>
    <dbReference type="NCBI Taxonomy" id="157072"/>
    <lineage>
        <taxon>Eukaryota</taxon>
        <taxon>Sar</taxon>
        <taxon>Stramenopiles</taxon>
        <taxon>Oomycota</taxon>
        <taxon>Saprolegniomycetes</taxon>
        <taxon>Saprolegniales</taxon>
        <taxon>Verrucalvaceae</taxon>
        <taxon>Aphanomyces</taxon>
    </lineage>
</organism>
<dbReference type="Pfam" id="PF13524">
    <property type="entry name" value="Glyco_trans_1_2"/>
    <property type="match status" value="1"/>
</dbReference>
<comment type="caution">
    <text evidence="2">The sequence shown here is derived from an EMBL/GenBank/DDBJ whole genome shotgun (WGS) entry which is preliminary data.</text>
</comment>
<dbReference type="PROSITE" id="PS50003">
    <property type="entry name" value="PH_DOMAIN"/>
    <property type="match status" value="1"/>
</dbReference>
<gene>
    <name evidence="2" type="ORF">DYB32_002952</name>
</gene>
<dbReference type="CDD" id="cd13276">
    <property type="entry name" value="PH_AtPH1"/>
    <property type="match status" value="1"/>
</dbReference>
<sequence length="742" mass="83667">MYPGSYSSIADHSWDIVFIEGWFPAIVAFIHEIRRLTQGHAKIYFFCLDPDFPGSIGVCTFVHLSHDAGLDTIQQLDVDAFFSNSHDALRVLQPHAPHSEFMLLAAEPPSSAGFSRDSSSLNVVYVGNVIGINTKRDLADMLREAIPFGLTIYGYAWDLVPEFTPYWGGILPPEDLPRVYATARVVLGATMDGQRRSGMINNRVFEVLAAGAILINDHYEALEQLLEDRILYYSKPGDVARHLLELSSFPYSPVDLQAFVRSAHTYNHRVRQILAAHFSLSTRHSCTDRLHCPKFVVVLDEHVMTSNFLVSLFVQEVLLPALENLRNYYHVRLVSSVGEVMAMTDLGFHDFVLALSCWNCPIDFDLRQSAVDSLMVGKGMYLLRPPPIKAHDLDFYDVLFVTSPLDGDVLLTTRTNRQHAFGVPNRGRHPARTIADSTCEWMALGDWTDDAQRLVHILDNAVDSSQPNVTTVVVFPDHSKLALVHTVAYLQATQPRLIIRFATRPSQVLEMLMETYQCNALYLPATDEVGGGDWVVWPLDGAVVGESFDVSFETERFEIPRDGSVCLFVNDQVKGCLVRPNLSFAVEWPDQKRNDMLVLELTLRSNIYGNDFAKTEPVTVLMDTTYDLSNPDFEGELTKRSVWLKEWRARYFVLKGNKLYFCRVKGESPHGVIDLSECLTVKSAEEKTNKRYCFEVATPESTYYMHAESEKQKEEWIGAIGRAIVKFSSSFTGEEGANDEEV</sequence>
<evidence type="ECO:0000313" key="3">
    <source>
        <dbReference type="Proteomes" id="UP000285060"/>
    </source>
</evidence>
<reference evidence="2 3" key="1">
    <citation type="submission" date="2018-08" db="EMBL/GenBank/DDBJ databases">
        <title>Aphanomyces genome sequencing and annotation.</title>
        <authorList>
            <person name="Minardi D."/>
            <person name="Oidtmann B."/>
            <person name="Van Der Giezen M."/>
            <person name="Studholme D.J."/>
        </authorList>
    </citation>
    <scope>NUCLEOTIDE SEQUENCE [LARGE SCALE GENOMIC DNA]</scope>
    <source>
        <strain evidence="2 3">NJM0002</strain>
    </source>
</reference>
<evidence type="ECO:0000313" key="2">
    <source>
        <dbReference type="EMBL" id="RHY32027.1"/>
    </source>
</evidence>
<protein>
    <recommendedName>
        <fullName evidence="1">PH domain-containing protein</fullName>
    </recommendedName>
</protein>
<feature type="domain" description="PH" evidence="1">
    <location>
        <begin position="630"/>
        <end position="725"/>
    </location>
</feature>
<dbReference type="InterPro" id="IPR055259">
    <property type="entry name" value="YkvP/CgeB_Glyco_trans-like"/>
</dbReference>
<dbReference type="VEuPathDB" id="FungiDB:H310_01092"/>
<dbReference type="InterPro" id="IPR001849">
    <property type="entry name" value="PH_domain"/>
</dbReference>
<dbReference type="Proteomes" id="UP000285060">
    <property type="component" value="Unassembled WGS sequence"/>
</dbReference>
<dbReference type="FunFam" id="2.30.29.30:FF:000286">
    <property type="entry name" value="PH-protein kinase domain containing protein"/>
    <property type="match status" value="1"/>
</dbReference>
<dbReference type="Gene3D" id="2.30.29.30">
    <property type="entry name" value="Pleckstrin-homology domain (PH domain)/Phosphotyrosine-binding domain (PTB)"/>
    <property type="match status" value="1"/>
</dbReference>
<proteinExistence type="predicted"/>
<evidence type="ECO:0000259" key="1">
    <source>
        <dbReference type="PROSITE" id="PS50003"/>
    </source>
</evidence>
<dbReference type="InterPro" id="IPR051707">
    <property type="entry name" value="PI-Interact_SigTrans_Reg"/>
</dbReference>
<name>A0A3R6Z1Y2_9STRA</name>